<dbReference type="PRINTS" id="PR00326">
    <property type="entry name" value="GTP1OBG"/>
</dbReference>
<evidence type="ECO:0000259" key="8">
    <source>
        <dbReference type="PROSITE" id="PS51710"/>
    </source>
</evidence>
<protein>
    <submittedName>
        <fullName evidence="10">Obg family GTPase CgtA</fullName>
    </submittedName>
</protein>
<dbReference type="Gene3D" id="3.40.50.300">
    <property type="entry name" value="P-loop containing nucleotide triphosphate hydrolases"/>
    <property type="match status" value="1"/>
</dbReference>
<dbReference type="SUPFAM" id="SSF82051">
    <property type="entry name" value="Obg GTP-binding protein N-terminal domain"/>
    <property type="match status" value="1"/>
</dbReference>
<dbReference type="PROSITE" id="PS00905">
    <property type="entry name" value="GTP1_OBG"/>
    <property type="match status" value="1"/>
</dbReference>
<dbReference type="PROSITE" id="PS51883">
    <property type="entry name" value="OBG"/>
    <property type="match status" value="1"/>
</dbReference>
<evidence type="ECO:0000256" key="1">
    <source>
        <dbReference type="ARBA" id="ARBA00007699"/>
    </source>
</evidence>
<evidence type="ECO:0000256" key="7">
    <source>
        <dbReference type="ARBA" id="ARBA00023134"/>
    </source>
</evidence>
<evidence type="ECO:0000256" key="6">
    <source>
        <dbReference type="ARBA" id="ARBA00022842"/>
    </source>
</evidence>
<dbReference type="InterPro" id="IPR045086">
    <property type="entry name" value="OBG_GTPase"/>
</dbReference>
<dbReference type="Proteomes" id="UP000183758">
    <property type="component" value="Unassembled WGS sequence"/>
</dbReference>
<evidence type="ECO:0000256" key="2">
    <source>
        <dbReference type="ARBA" id="ARBA00022490"/>
    </source>
</evidence>
<evidence type="ECO:0000313" key="11">
    <source>
        <dbReference type="Proteomes" id="UP000183758"/>
    </source>
</evidence>
<dbReference type="NCBIfam" id="NF008956">
    <property type="entry name" value="PRK12299.1"/>
    <property type="match status" value="1"/>
</dbReference>
<dbReference type="InterPro" id="IPR031167">
    <property type="entry name" value="G_OBG"/>
</dbReference>
<dbReference type="InterPro" id="IPR006074">
    <property type="entry name" value="GTP1-OBG_CS"/>
</dbReference>
<keyword evidence="5" id="KW-0378">Hydrolase</keyword>
<comment type="similarity">
    <text evidence="1">Belongs to the TRAFAC class OBG-HflX-like GTPase superfamily. OBG GTPase family.</text>
</comment>
<dbReference type="NCBIfam" id="TIGR00231">
    <property type="entry name" value="small_GTP"/>
    <property type="match status" value="1"/>
</dbReference>
<evidence type="ECO:0000256" key="4">
    <source>
        <dbReference type="ARBA" id="ARBA00022741"/>
    </source>
</evidence>
<dbReference type="NCBIfam" id="TIGR02729">
    <property type="entry name" value="Obg_CgtA"/>
    <property type="match status" value="1"/>
</dbReference>
<keyword evidence="3" id="KW-0479">Metal-binding</keyword>
<keyword evidence="6" id="KW-0460">Magnesium</keyword>
<feature type="domain" description="OBG-type G" evidence="8">
    <location>
        <begin position="154"/>
        <end position="312"/>
    </location>
</feature>
<evidence type="ECO:0000256" key="5">
    <source>
        <dbReference type="ARBA" id="ARBA00022801"/>
    </source>
</evidence>
<dbReference type="PROSITE" id="PS51710">
    <property type="entry name" value="G_OBG"/>
    <property type="match status" value="1"/>
</dbReference>
<keyword evidence="2" id="KW-0963">Cytoplasm</keyword>
<dbReference type="InterPro" id="IPR006169">
    <property type="entry name" value="GTP1_OBG_dom"/>
</dbReference>
<keyword evidence="7" id="KW-0342">GTP-binding</keyword>
<dbReference type="GO" id="GO:0000287">
    <property type="term" value="F:magnesium ion binding"/>
    <property type="evidence" value="ECO:0007669"/>
    <property type="project" value="InterPro"/>
</dbReference>
<dbReference type="FunFam" id="2.70.210.12:FF:000001">
    <property type="entry name" value="GTPase Obg"/>
    <property type="match status" value="1"/>
</dbReference>
<dbReference type="AlphaFoldDB" id="A0A1J5HKL9"/>
<dbReference type="PANTHER" id="PTHR11702">
    <property type="entry name" value="DEVELOPMENTALLY REGULATED GTP-BINDING PROTEIN-RELATED"/>
    <property type="match status" value="1"/>
</dbReference>
<dbReference type="InterPro" id="IPR014100">
    <property type="entry name" value="GTP-bd_Obg/CgtA"/>
</dbReference>
<dbReference type="GO" id="GO:0005525">
    <property type="term" value="F:GTP binding"/>
    <property type="evidence" value="ECO:0007669"/>
    <property type="project" value="UniProtKB-KW"/>
</dbReference>
<dbReference type="EMBL" id="MNZM01000033">
    <property type="protein sequence ID" value="OIP85188.1"/>
    <property type="molecule type" value="Genomic_DNA"/>
</dbReference>
<dbReference type="InterPro" id="IPR036726">
    <property type="entry name" value="GTP1_OBG_dom_sf"/>
</dbReference>
<dbReference type="PANTHER" id="PTHR11702:SF31">
    <property type="entry name" value="MITOCHONDRIAL RIBOSOME-ASSOCIATED GTPASE 2"/>
    <property type="match status" value="1"/>
</dbReference>
<evidence type="ECO:0000313" key="10">
    <source>
        <dbReference type="EMBL" id="OIP85188.1"/>
    </source>
</evidence>
<dbReference type="InterPro" id="IPR005225">
    <property type="entry name" value="Small_GTP-bd"/>
</dbReference>
<feature type="domain" description="Obg" evidence="9">
    <location>
        <begin position="1"/>
        <end position="153"/>
    </location>
</feature>
<comment type="caution">
    <text evidence="10">The sequence shown here is derived from an EMBL/GenBank/DDBJ whole genome shotgun (WGS) entry which is preliminary data.</text>
</comment>
<dbReference type="Gene3D" id="2.70.210.12">
    <property type="entry name" value="GTP1/OBG domain"/>
    <property type="match status" value="1"/>
</dbReference>
<dbReference type="InterPro" id="IPR027417">
    <property type="entry name" value="P-loop_NTPase"/>
</dbReference>
<dbReference type="InterPro" id="IPR006073">
    <property type="entry name" value="GTP-bd"/>
</dbReference>
<dbReference type="CDD" id="cd01898">
    <property type="entry name" value="Obg"/>
    <property type="match status" value="1"/>
</dbReference>
<dbReference type="GO" id="GO:0003924">
    <property type="term" value="F:GTPase activity"/>
    <property type="evidence" value="ECO:0007669"/>
    <property type="project" value="InterPro"/>
</dbReference>
<proteinExistence type="inferred from homology"/>
<dbReference type="SUPFAM" id="SSF52540">
    <property type="entry name" value="P-loop containing nucleoside triphosphate hydrolases"/>
    <property type="match status" value="1"/>
</dbReference>
<dbReference type="Pfam" id="PF01018">
    <property type="entry name" value="GTP1_OBG"/>
    <property type="match status" value="1"/>
</dbReference>
<name>A0A1J5HKL9_9BACT</name>
<gene>
    <name evidence="10" type="ORF">AUK04_01385</name>
</gene>
<evidence type="ECO:0000259" key="9">
    <source>
        <dbReference type="PROSITE" id="PS51883"/>
    </source>
</evidence>
<dbReference type="GO" id="GO:0042254">
    <property type="term" value="P:ribosome biogenesis"/>
    <property type="evidence" value="ECO:0007669"/>
    <property type="project" value="UniProtKB-UniRule"/>
</dbReference>
<dbReference type="PIRSF" id="PIRSF002401">
    <property type="entry name" value="GTP_bd_Obg/CgtA"/>
    <property type="match status" value="1"/>
</dbReference>
<keyword evidence="4" id="KW-0547">Nucleotide-binding</keyword>
<dbReference type="Pfam" id="PF01926">
    <property type="entry name" value="MMR_HSR1"/>
    <property type="match status" value="1"/>
</dbReference>
<accession>A0A1J5HKL9</accession>
<organism evidence="10 11">
    <name type="scientific">Candidatus Roizmanbacteria bacterium CG2_30_33_16</name>
    <dbReference type="NCBI Taxonomy" id="1805340"/>
    <lineage>
        <taxon>Bacteria</taxon>
        <taxon>Candidatus Roizmaniibacteriota</taxon>
    </lineage>
</organism>
<reference evidence="10 11" key="1">
    <citation type="journal article" date="2016" name="Environ. Microbiol.">
        <title>Genomic resolution of a cold subsurface aquifer community provides metabolic insights for novel microbes adapted to high CO concentrations.</title>
        <authorList>
            <person name="Probst A.J."/>
            <person name="Castelle C.J."/>
            <person name="Singh A."/>
            <person name="Brown C.T."/>
            <person name="Anantharaman K."/>
            <person name="Sharon I."/>
            <person name="Hug L.A."/>
            <person name="Burstein D."/>
            <person name="Emerson J.B."/>
            <person name="Thomas B.C."/>
            <person name="Banfield J.F."/>
        </authorList>
    </citation>
    <scope>NUCLEOTIDE SEQUENCE [LARGE SCALE GENOMIC DNA]</scope>
    <source>
        <strain evidence="10">CG2_30_33_16</strain>
    </source>
</reference>
<sequence length="312" mass="33693">MFIDEAVITIQGGKGGNGKVAFFPKRGGPCGGFGGAGGNVYFSASHNYINLNRFFKVREYAAGDGAPGEAFLRSGKNGKDLKLQVPENTTIIDLDKNTETVLTSNNSSLLICRGGKGGGGNEMFKTATLQTPRKFQVGFVGEKKRIKLILKLIADIGLIGLPNAGKSSLLNALTKAQAKVAAYPFTTLEPNLGELDGRIIADIPGLIEGASTGKGLGTKFLKHVEKVKLLLHCISSESIDLERDYQVVIDEMKKYNPVLLKKKQIILLTKTDLITSSEVKKKIKILEKIGMKVIALSIHDDKSLENLAEYLD</sequence>
<evidence type="ECO:0000256" key="3">
    <source>
        <dbReference type="ARBA" id="ARBA00022723"/>
    </source>
</evidence>